<dbReference type="PROSITE" id="PS51186">
    <property type="entry name" value="GNAT"/>
    <property type="match status" value="1"/>
</dbReference>
<keyword evidence="3" id="KW-1185">Reference proteome</keyword>
<gene>
    <name evidence="2" type="ORF">P4H66_13590</name>
</gene>
<dbReference type="RefSeq" id="WP_326088629.1">
    <property type="nucleotide sequence ID" value="NZ_JARLKZ010000008.1"/>
</dbReference>
<dbReference type="Gene3D" id="3.40.630.30">
    <property type="match status" value="1"/>
</dbReference>
<dbReference type="CDD" id="cd04301">
    <property type="entry name" value="NAT_SF"/>
    <property type="match status" value="1"/>
</dbReference>
<reference evidence="2 3" key="1">
    <citation type="submission" date="2023-03" db="EMBL/GenBank/DDBJ databases">
        <title>Bacillus Genome Sequencing.</title>
        <authorList>
            <person name="Dunlap C."/>
        </authorList>
    </citation>
    <scope>NUCLEOTIDE SEQUENCE [LARGE SCALE GENOMIC DNA]</scope>
    <source>
        <strain evidence="2 3">BD-525</strain>
    </source>
</reference>
<comment type="caution">
    <text evidence="2">The sequence shown here is derived from an EMBL/GenBank/DDBJ whole genome shotgun (WGS) entry which is preliminary data.</text>
</comment>
<dbReference type="EMBL" id="JARLKZ010000008">
    <property type="protein sequence ID" value="MEC0240884.1"/>
    <property type="molecule type" value="Genomic_DNA"/>
</dbReference>
<dbReference type="Proteomes" id="UP001344632">
    <property type="component" value="Unassembled WGS sequence"/>
</dbReference>
<evidence type="ECO:0000313" key="3">
    <source>
        <dbReference type="Proteomes" id="UP001344632"/>
    </source>
</evidence>
<evidence type="ECO:0000259" key="1">
    <source>
        <dbReference type="PROSITE" id="PS51186"/>
    </source>
</evidence>
<organism evidence="2 3">
    <name type="scientific">Paenibacillus dokdonensis</name>
    <dbReference type="NCBI Taxonomy" id="2567944"/>
    <lineage>
        <taxon>Bacteria</taxon>
        <taxon>Bacillati</taxon>
        <taxon>Bacillota</taxon>
        <taxon>Bacilli</taxon>
        <taxon>Bacillales</taxon>
        <taxon>Paenibacillaceae</taxon>
        <taxon>Paenibacillus</taxon>
    </lineage>
</organism>
<evidence type="ECO:0000313" key="2">
    <source>
        <dbReference type="EMBL" id="MEC0240884.1"/>
    </source>
</evidence>
<protein>
    <submittedName>
        <fullName evidence="2">GNAT family N-acetyltransferase</fullName>
    </submittedName>
</protein>
<accession>A0ABU6GNB8</accession>
<dbReference type="InterPro" id="IPR000182">
    <property type="entry name" value="GNAT_dom"/>
</dbReference>
<dbReference type="Pfam" id="PF00583">
    <property type="entry name" value="Acetyltransf_1"/>
    <property type="match status" value="1"/>
</dbReference>
<dbReference type="SUPFAM" id="SSF55729">
    <property type="entry name" value="Acyl-CoA N-acyltransferases (Nat)"/>
    <property type="match status" value="1"/>
</dbReference>
<feature type="domain" description="N-acetyltransferase" evidence="1">
    <location>
        <begin position="17"/>
        <end position="182"/>
    </location>
</feature>
<name>A0ABU6GNB8_9BACL</name>
<sequence length="185" mass="20587">MNMNTTKCIIIEQEIKPGIRAIQAGPEDKEAVNALMVQAAAWLQSKGSKQWHELLAGEDKHGVIDAIDRGDVFIFKQDDIVAGMVILQQHASSWDRSLWGEEGHEPAVYLHRLAINREFGGEQLGSAILQWAEHGVRFPDKDRVRLDCIASVPALNQLYSGAGFTYKGQTPSGFNLYEKMQPSAR</sequence>
<proteinExistence type="predicted"/>
<dbReference type="InterPro" id="IPR016181">
    <property type="entry name" value="Acyl_CoA_acyltransferase"/>
</dbReference>